<keyword evidence="4" id="KW-1185">Reference proteome</keyword>
<evidence type="ECO:0000313" key="3">
    <source>
        <dbReference type="EMBL" id="PZX39537.1"/>
    </source>
</evidence>
<dbReference type="GO" id="GO:0016491">
    <property type="term" value="F:oxidoreductase activity"/>
    <property type="evidence" value="ECO:0007669"/>
    <property type="project" value="TreeGrafter"/>
</dbReference>
<dbReference type="Proteomes" id="UP000249364">
    <property type="component" value="Unassembled WGS sequence"/>
</dbReference>
<dbReference type="EMBL" id="QKZQ01000013">
    <property type="protein sequence ID" value="PZX39537.1"/>
    <property type="molecule type" value="Genomic_DNA"/>
</dbReference>
<feature type="chain" id="PRO_5016078175" evidence="2">
    <location>
        <begin position="29"/>
        <end position="368"/>
    </location>
</feature>
<evidence type="ECO:0000313" key="4">
    <source>
        <dbReference type="Proteomes" id="UP000249364"/>
    </source>
</evidence>
<organism evidence="3 4">
    <name type="scientific">Roseinatronobacter thiooxidans</name>
    <dbReference type="NCBI Taxonomy" id="121821"/>
    <lineage>
        <taxon>Bacteria</taxon>
        <taxon>Pseudomonadati</taxon>
        <taxon>Pseudomonadota</taxon>
        <taxon>Alphaproteobacteria</taxon>
        <taxon>Rhodobacterales</taxon>
        <taxon>Paracoccaceae</taxon>
        <taxon>Roseinatronobacter</taxon>
    </lineage>
</organism>
<evidence type="ECO:0000256" key="2">
    <source>
        <dbReference type="SAM" id="SignalP"/>
    </source>
</evidence>
<protein>
    <submittedName>
        <fullName evidence="3">Uncharacterized protein</fullName>
    </submittedName>
</protein>
<evidence type="ECO:0000256" key="1">
    <source>
        <dbReference type="ARBA" id="ARBA00022729"/>
    </source>
</evidence>
<name>A0A2W7Q5V7_9RHOB</name>
<dbReference type="STRING" id="121821.GCA_001870675_00666"/>
<dbReference type="InterPro" id="IPR036280">
    <property type="entry name" value="Multihaem_cyt_sf"/>
</dbReference>
<keyword evidence="1 2" id="KW-0732">Signal</keyword>
<accession>A0A2W7Q5V7</accession>
<sequence length="368" mass="39400">MGQFRLLRLVAALLAGVMIASLAPPASATDEFDMEALAKAIDTWLASPHADHNSRSFTYWNERGSVPENCAACHSEPGFLDYIGADGSEAGVVNHPAAINAVIGCAACHTATAHALESAELPSGVAVHGLGMNATCTICHSGRASGDAVRDATEGLGEDTVSADLQFINIHYGVAAAVMHGGDGRAGFHYQGKSYAGQFRHVPGADTCIACHDAHTTQVQEEGCLSCHRGVQDVRDIRTRHQDFDGDGDNSKGIHAEIIGLQDQLYTAIQSYAVSVAGTPIGYASGRNPYFFIDTDGDGQIDDSEAVRDNRYQSWTPRLLKAAYNYQVVKKDPGGYVHNPAYLLQLLYDSLESLAEQVEVEARSRHRP</sequence>
<comment type="caution">
    <text evidence="3">The sequence shown here is derived from an EMBL/GenBank/DDBJ whole genome shotgun (WGS) entry which is preliminary data.</text>
</comment>
<dbReference type="InterPro" id="IPR051829">
    <property type="entry name" value="Multiheme_Cytochr_ET"/>
</dbReference>
<dbReference type="SUPFAM" id="SSF48695">
    <property type="entry name" value="Multiheme cytochromes"/>
    <property type="match status" value="1"/>
</dbReference>
<feature type="signal peptide" evidence="2">
    <location>
        <begin position="1"/>
        <end position="28"/>
    </location>
</feature>
<dbReference type="PANTHER" id="PTHR35038">
    <property type="entry name" value="DISSIMILATORY SULFITE REDUCTASE SIRA"/>
    <property type="match status" value="1"/>
</dbReference>
<reference evidence="3 4" key="1">
    <citation type="submission" date="2018-06" db="EMBL/GenBank/DDBJ databases">
        <title>Genomic Encyclopedia of Archaeal and Bacterial Type Strains, Phase II (KMG-II): from individual species to whole genera.</title>
        <authorList>
            <person name="Goeker M."/>
        </authorList>
    </citation>
    <scope>NUCLEOTIDE SEQUENCE [LARGE SCALE GENOMIC DNA]</scope>
    <source>
        <strain evidence="3 4">DSM 13087</strain>
    </source>
</reference>
<dbReference type="PANTHER" id="PTHR35038:SF8">
    <property type="entry name" value="C-TYPE POLYHEME CYTOCHROME OMCC"/>
    <property type="match status" value="1"/>
</dbReference>
<proteinExistence type="predicted"/>
<dbReference type="AlphaFoldDB" id="A0A2W7Q5V7"/>
<gene>
    <name evidence="3" type="ORF">LY56_02705</name>
</gene>
<dbReference type="Gene3D" id="1.10.1130.10">
    <property type="entry name" value="Flavocytochrome C3, Chain A"/>
    <property type="match status" value="1"/>
</dbReference>